<name>C3JAF9_POREA</name>
<keyword evidence="5" id="KW-1185">Reference proteome</keyword>
<accession>C3JAF9</accession>
<evidence type="ECO:0000256" key="3">
    <source>
        <dbReference type="SAM" id="SignalP"/>
    </source>
</evidence>
<keyword evidence="2" id="KW-0677">Repeat</keyword>
<reference evidence="4 5" key="1">
    <citation type="submission" date="2009-04" db="EMBL/GenBank/DDBJ databases">
        <authorList>
            <person name="Sebastian Y."/>
            <person name="Madupu R."/>
            <person name="Durkin A.S."/>
            <person name="Torralba M."/>
            <person name="Methe B."/>
            <person name="Sutton G.G."/>
            <person name="Strausberg R.L."/>
            <person name="Nelson K.E."/>
        </authorList>
    </citation>
    <scope>NUCLEOTIDE SEQUENCE [LARGE SCALE GENOMIC DNA]</scope>
    <source>
        <strain evidence="5">ATCC 35406 / BCRC 14492 / JCM 8526 / NCTC 13058 / HG 370</strain>
    </source>
</reference>
<evidence type="ECO:0000256" key="1">
    <source>
        <dbReference type="ARBA" id="ARBA00022614"/>
    </source>
</evidence>
<dbReference type="AlphaFoldDB" id="C3JAF9"/>
<dbReference type="InterPro" id="IPR052574">
    <property type="entry name" value="CDIRP"/>
</dbReference>
<dbReference type="eggNOG" id="COG4886">
    <property type="taxonomic scope" value="Bacteria"/>
</dbReference>
<dbReference type="EMBL" id="ACNN01000020">
    <property type="protein sequence ID" value="EEN82708.1"/>
    <property type="molecule type" value="Genomic_DNA"/>
</dbReference>
<dbReference type="Gene3D" id="3.80.10.10">
    <property type="entry name" value="Ribonuclease Inhibitor"/>
    <property type="match status" value="3"/>
</dbReference>
<dbReference type="GO" id="GO:0035591">
    <property type="term" value="F:signaling adaptor activity"/>
    <property type="evidence" value="ECO:0007669"/>
    <property type="project" value="TreeGrafter"/>
</dbReference>
<sequence>MKKQLLVGRNLFFSAFFALSGSCWAAYAQSGTPTVSDTYVELTTKNADDPLEITVKGASYDDLCWVDLNGNNKYDGASEDAPRFFGKLAKNIASVRVYGNMGELSANRTNLVKIDLTHNPSTLKEVSINGNEELAELDLSKSPQLESLELDGCKAITKLSFPEGSKLTLLSCGKTAIKELDLKNLKELTALMCGETGLTKLDVSMLSKLTNLSCFGNKLAKLDISNNKKLFSLKCDACEMEELILGDVSTLKAFSVNNNKLKHIDVSKLTGITTIALQDNLLESIVVSKEMSKLNEFRIYNNKLSAGAMMSFIEQLPKKEYNDGSLFVINTKVADKNVCTKDAVAKAKELGWTAYDWQDGMGNEGYNKYEGSDPEEETLAKMTVTANKNDGRWRFLFNAEEEDKANCFVDLNGDGKKDVGEEITNWSMYLDANHYTRNTNSVTIYGNITSFSCGSNDITEVDASANPNLKVLRCTSSPLEKVDMTKLPNLKELMVSHTDIASLDLSKNTALQELYVSSCKNLKSLNVTANTDLRILNVAFVRDLKEIDLSKNTKLTTFFCDTTSIKELDFSNNPELDRFECAGTGLKKLVLKGTSKLRVLHCNDNPLGKLDVSECAALEVLHAHRAQLTEANLSGLKNMTDVWLDNNKLSQLDVKSASALRELDIRNNEFKTIDLSGCKSLESLFIEFNKFESLDVSKCEAIAVVSCFQNNLKGEAVDALIASLPQQDPDFGVGTLLFVDLTLTGDNNKIYEDQVKAAAKKAWTVYDHNGGGSMVKYPGEPRGLESVRAEEVTLYPVPADVEMTLNMPAELVGKTIAIFDATGAKVREFTATAPSMLLSVEDLNAGVYVLSIDTISKTFVVR</sequence>
<dbReference type="InterPro" id="IPR032675">
    <property type="entry name" value="LRR_dom_sf"/>
</dbReference>
<dbReference type="InterPro" id="IPR026444">
    <property type="entry name" value="Secre_tail"/>
</dbReference>
<dbReference type="RefSeq" id="WP_004333619.1">
    <property type="nucleotide sequence ID" value="NZ_ACNN01000020.1"/>
</dbReference>
<evidence type="ECO:0000313" key="5">
    <source>
        <dbReference type="Proteomes" id="UP000004295"/>
    </source>
</evidence>
<evidence type="ECO:0000313" key="4">
    <source>
        <dbReference type="EMBL" id="EEN82708.1"/>
    </source>
</evidence>
<dbReference type="NCBIfam" id="TIGR04183">
    <property type="entry name" value="Por_Secre_tail"/>
    <property type="match status" value="1"/>
</dbReference>
<dbReference type="PANTHER" id="PTHR47566:SF1">
    <property type="entry name" value="PROTEIN NUD1"/>
    <property type="match status" value="1"/>
</dbReference>
<feature type="signal peptide" evidence="3">
    <location>
        <begin position="1"/>
        <end position="25"/>
    </location>
</feature>
<comment type="caution">
    <text evidence="4">The sequence shown here is derived from an EMBL/GenBank/DDBJ whole genome shotgun (WGS) entry which is preliminary data.</text>
</comment>
<protein>
    <submittedName>
        <fullName evidence="4">Leucine Rich Repeat protein</fullName>
    </submittedName>
</protein>
<proteinExistence type="predicted"/>
<gene>
    <name evidence="4" type="ORF">POREN0001_0195</name>
</gene>
<feature type="chain" id="PRO_5002927933" evidence="3">
    <location>
        <begin position="26"/>
        <end position="862"/>
    </location>
</feature>
<dbReference type="PANTHER" id="PTHR47566">
    <property type="match status" value="1"/>
</dbReference>
<dbReference type="SUPFAM" id="SSF52058">
    <property type="entry name" value="L domain-like"/>
    <property type="match status" value="2"/>
</dbReference>
<dbReference type="Proteomes" id="UP000004295">
    <property type="component" value="Unassembled WGS sequence"/>
</dbReference>
<keyword evidence="3" id="KW-0732">Signal</keyword>
<organism evidence="4 5">
    <name type="scientific">Porphyromonas endodontalis (strain ATCC 35406 / DSM 24491 / JCM 8526 / CCUG 16442 / BCRC 14492 / NCTC 13058 / HG 370)</name>
    <name type="common">Bacteroides endodontalis</name>
    <dbReference type="NCBI Taxonomy" id="553175"/>
    <lineage>
        <taxon>Bacteria</taxon>
        <taxon>Pseudomonadati</taxon>
        <taxon>Bacteroidota</taxon>
        <taxon>Bacteroidia</taxon>
        <taxon>Bacteroidales</taxon>
        <taxon>Porphyromonadaceae</taxon>
        <taxon>Porphyromonas</taxon>
    </lineage>
</organism>
<dbReference type="GeneID" id="93365203"/>
<keyword evidence="1" id="KW-0433">Leucine-rich repeat</keyword>
<dbReference type="STRING" id="553175.POREN0001_0195"/>
<dbReference type="PROSITE" id="PS51257">
    <property type="entry name" value="PROKAR_LIPOPROTEIN"/>
    <property type="match status" value="1"/>
</dbReference>
<evidence type="ECO:0000256" key="2">
    <source>
        <dbReference type="ARBA" id="ARBA00022737"/>
    </source>
</evidence>